<dbReference type="GO" id="GO:0005506">
    <property type="term" value="F:iron ion binding"/>
    <property type="evidence" value="ECO:0007669"/>
    <property type="project" value="InterPro"/>
</dbReference>
<dbReference type="PROSITE" id="PS51257">
    <property type="entry name" value="PROKAR_LIPOPROTEIN"/>
    <property type="match status" value="1"/>
</dbReference>
<dbReference type="AlphaFoldDB" id="A0A6C0AWS4"/>
<feature type="transmembrane region" description="Helical" evidence="1">
    <location>
        <begin position="46"/>
        <end position="65"/>
    </location>
</feature>
<dbReference type="GO" id="GO:0016491">
    <property type="term" value="F:oxidoreductase activity"/>
    <property type="evidence" value="ECO:0007669"/>
    <property type="project" value="InterPro"/>
</dbReference>
<dbReference type="Pfam" id="PF04116">
    <property type="entry name" value="FA_hydroxylase"/>
    <property type="match status" value="1"/>
</dbReference>
<dbReference type="GO" id="GO:0008610">
    <property type="term" value="P:lipid biosynthetic process"/>
    <property type="evidence" value="ECO:0007669"/>
    <property type="project" value="InterPro"/>
</dbReference>
<reference evidence="3" key="1">
    <citation type="journal article" date="2020" name="Nature">
        <title>Giant virus diversity and host interactions through global metagenomics.</title>
        <authorList>
            <person name="Schulz F."/>
            <person name="Roux S."/>
            <person name="Paez-Espino D."/>
            <person name="Jungbluth S."/>
            <person name="Walsh D.A."/>
            <person name="Denef V.J."/>
            <person name="McMahon K.D."/>
            <person name="Konstantinidis K.T."/>
            <person name="Eloe-Fadrosh E.A."/>
            <person name="Kyrpides N.C."/>
            <person name="Woyke T."/>
        </authorList>
    </citation>
    <scope>NUCLEOTIDE SEQUENCE</scope>
    <source>
        <strain evidence="3">GVMAG-S-ERX555961-36</strain>
    </source>
</reference>
<sequence>MDESIIKYGLFLGWSTMFVTSCLEIANKDTVFKIIKKQGMRLYLTAWAHTTVNATIYGPIVYYWVGDNIIDYSNKHSYLKSVINTNSLLVIHSIGYWLVHIMMHNKRFFFMHRFHHKFSTHVSPVIAMAVSPYEYFFAYMLPFIIGSYIIVPNNIELVIAAGIVSICNLIIHSPSLELYSYLIPESLVTPIKHLTHHELMNTHFAAPTYDLDFIYGLFRRRDKDPVDGRQALEEKLQCISSPKSIKI</sequence>
<feature type="transmembrane region" description="Helical" evidence="1">
    <location>
        <begin position="157"/>
        <end position="182"/>
    </location>
</feature>
<feature type="transmembrane region" description="Helical" evidence="1">
    <location>
        <begin position="125"/>
        <end position="151"/>
    </location>
</feature>
<keyword evidence="1" id="KW-1133">Transmembrane helix</keyword>
<proteinExistence type="predicted"/>
<evidence type="ECO:0000256" key="1">
    <source>
        <dbReference type="SAM" id="Phobius"/>
    </source>
</evidence>
<keyword evidence="1" id="KW-0472">Membrane</keyword>
<dbReference type="EMBL" id="MN738762">
    <property type="protein sequence ID" value="QHS83695.1"/>
    <property type="molecule type" value="Genomic_DNA"/>
</dbReference>
<feature type="domain" description="Fatty acid hydroxylase" evidence="2">
    <location>
        <begin position="88"/>
        <end position="212"/>
    </location>
</feature>
<accession>A0A6C0AWS4</accession>
<protein>
    <recommendedName>
        <fullName evidence="2">Fatty acid hydroxylase domain-containing protein</fullName>
    </recommendedName>
</protein>
<feature type="transmembrane region" description="Helical" evidence="1">
    <location>
        <begin position="6"/>
        <end position="26"/>
    </location>
</feature>
<dbReference type="InterPro" id="IPR006694">
    <property type="entry name" value="Fatty_acid_hydroxylase"/>
</dbReference>
<evidence type="ECO:0000313" key="3">
    <source>
        <dbReference type="EMBL" id="QHS83695.1"/>
    </source>
</evidence>
<name>A0A6C0AWS4_9ZZZZ</name>
<evidence type="ECO:0000259" key="2">
    <source>
        <dbReference type="Pfam" id="PF04116"/>
    </source>
</evidence>
<feature type="transmembrane region" description="Helical" evidence="1">
    <location>
        <begin position="85"/>
        <end position="104"/>
    </location>
</feature>
<keyword evidence="1" id="KW-0812">Transmembrane</keyword>
<organism evidence="3">
    <name type="scientific">viral metagenome</name>
    <dbReference type="NCBI Taxonomy" id="1070528"/>
    <lineage>
        <taxon>unclassified sequences</taxon>
        <taxon>metagenomes</taxon>
        <taxon>organismal metagenomes</taxon>
    </lineage>
</organism>